<dbReference type="RefSeq" id="WP_013330378.1">
    <property type="nucleotide sequence ID" value="NC_014507.1"/>
</dbReference>
<dbReference type="KEGG" id="mpi:Mpet_2457"/>
<dbReference type="Proteomes" id="UP000006565">
    <property type="component" value="Chromosome"/>
</dbReference>
<gene>
    <name evidence="2" type="ordered locus">Mpet_2457</name>
</gene>
<feature type="transmembrane region" description="Helical" evidence="1">
    <location>
        <begin position="296"/>
        <end position="322"/>
    </location>
</feature>
<feature type="transmembrane region" description="Helical" evidence="1">
    <location>
        <begin position="245"/>
        <end position="266"/>
    </location>
</feature>
<dbReference type="Gene3D" id="3.40.30.10">
    <property type="entry name" value="Glutaredoxin"/>
    <property type="match status" value="1"/>
</dbReference>
<sequence precursor="true">MLKTKYNIALFLILILFTQAVYALDGDANFSYDHTGVSQEDQIRQLISTANTTVTVFYSSHCSSCSRVIPFIENLSESYPEIEVQYYDLYNSTENLTLMYEFGVRYNMHYVSYPILFTGDTVVLPGMSPIMENAGDVFDSLDKGLIPDTDYEKQWLTEDEYSQEEDLGEDILTDLSIIAAAGLLDGINPCAFAVLVFLLVSLMASGPGKKVLISGLLYTSAVFIFYVLAGLGIMCIVGFSGLSFYFSIFAGIVAITAGLINITDALQKNPEASLSIPASSKGVIGRFIAKATLPSSFFLGIIVGMFELPCTGGIYLAIISLFSSEMTFYEGVPYLILYNFFFVMPLLLITFAVALGLSPKFVDFARIKYRNKLRLVMGIVLIIIGAFVVWWQI</sequence>
<dbReference type="HOGENOM" id="CLU_046133_1_0_2"/>
<dbReference type="OrthoDB" id="121818at2157"/>
<keyword evidence="1" id="KW-1133">Transmembrane helix</keyword>
<dbReference type="AlphaFoldDB" id="E1REF8"/>
<dbReference type="InterPro" id="IPR036249">
    <property type="entry name" value="Thioredoxin-like_sf"/>
</dbReference>
<dbReference type="GeneID" id="9744950"/>
<protein>
    <submittedName>
        <fullName evidence="2">Cytochrome c biogenesis protein transmembrane region</fullName>
    </submittedName>
</protein>
<name>E1REF8_METP4</name>
<dbReference type="EMBL" id="CP002117">
    <property type="protein sequence ID" value="ADN37201.1"/>
    <property type="molecule type" value="Genomic_DNA"/>
</dbReference>
<dbReference type="STRING" id="679926.Mpet_2457"/>
<feature type="transmembrane region" description="Helical" evidence="1">
    <location>
        <begin position="216"/>
        <end position="239"/>
    </location>
</feature>
<keyword evidence="1 2" id="KW-0812">Transmembrane</keyword>
<proteinExistence type="predicted"/>
<reference evidence="2 3" key="1">
    <citation type="journal article" date="2010" name="Stand. Genomic Sci.">
        <title>Complete genome sequence of Methanoplanus petrolearius type strain (SEBR 4847).</title>
        <authorList>
            <person name="Brambilla E."/>
            <person name="Djao O.D."/>
            <person name="Daligault H."/>
            <person name="Lapidus A."/>
            <person name="Lucas S."/>
            <person name="Hammon N."/>
            <person name="Nolan M."/>
            <person name="Tice H."/>
            <person name="Cheng J.F."/>
            <person name="Han C."/>
            <person name="Tapia R."/>
            <person name="Goodwin L."/>
            <person name="Pitluck S."/>
            <person name="Liolios K."/>
            <person name="Ivanova N."/>
            <person name="Mavromatis K."/>
            <person name="Mikhailova N."/>
            <person name="Pati A."/>
            <person name="Chen A."/>
            <person name="Palaniappan K."/>
            <person name="Land M."/>
            <person name="Hauser L."/>
            <person name="Chang Y.J."/>
            <person name="Jeffries C.D."/>
            <person name="Rohde M."/>
            <person name="Spring S."/>
            <person name="Sikorski J."/>
            <person name="Goker M."/>
            <person name="Woyke T."/>
            <person name="Bristow J."/>
            <person name="Eisen J.A."/>
            <person name="Markowitz V."/>
            <person name="Hugenholtz P."/>
            <person name="Kyrpides N.C."/>
            <person name="Klenk H.P."/>
        </authorList>
    </citation>
    <scope>NUCLEOTIDE SEQUENCE [LARGE SCALE GENOMIC DNA]</scope>
    <source>
        <strain evidence="3">DSM 11571 / OCM 486 / SEBR 4847</strain>
    </source>
</reference>
<dbReference type="CDD" id="cd02947">
    <property type="entry name" value="TRX_family"/>
    <property type="match status" value="1"/>
</dbReference>
<evidence type="ECO:0000256" key="1">
    <source>
        <dbReference type="SAM" id="Phobius"/>
    </source>
</evidence>
<dbReference type="PANTHER" id="PTHR31272">
    <property type="entry name" value="CYTOCHROME C-TYPE BIOGENESIS PROTEIN HI_1454-RELATED"/>
    <property type="match status" value="1"/>
</dbReference>
<organism evidence="2 3">
    <name type="scientific">Methanolacinia petrolearia (strain DSM 11571 / OCM 486 / SEBR 4847)</name>
    <name type="common">Methanoplanus petrolearius</name>
    <dbReference type="NCBI Taxonomy" id="679926"/>
    <lineage>
        <taxon>Archaea</taxon>
        <taxon>Methanobacteriati</taxon>
        <taxon>Methanobacteriota</taxon>
        <taxon>Stenosarchaea group</taxon>
        <taxon>Methanomicrobia</taxon>
        <taxon>Methanomicrobiales</taxon>
        <taxon>Methanomicrobiaceae</taxon>
        <taxon>Methanolacinia</taxon>
    </lineage>
</organism>
<feature type="transmembrane region" description="Helical" evidence="1">
    <location>
        <begin position="375"/>
        <end position="392"/>
    </location>
</feature>
<dbReference type="InterPro" id="IPR051790">
    <property type="entry name" value="Cytochrome_c-biogenesis_DsbD"/>
</dbReference>
<evidence type="ECO:0000313" key="3">
    <source>
        <dbReference type="Proteomes" id="UP000006565"/>
    </source>
</evidence>
<keyword evidence="3" id="KW-1185">Reference proteome</keyword>
<evidence type="ECO:0000313" key="2">
    <source>
        <dbReference type="EMBL" id="ADN37201.1"/>
    </source>
</evidence>
<feature type="transmembrane region" description="Helical" evidence="1">
    <location>
        <begin position="186"/>
        <end position="204"/>
    </location>
</feature>
<feature type="transmembrane region" description="Helical" evidence="1">
    <location>
        <begin position="334"/>
        <end position="355"/>
    </location>
</feature>
<dbReference type="eggNOG" id="arCOG02400">
    <property type="taxonomic scope" value="Archaea"/>
</dbReference>
<dbReference type="SUPFAM" id="SSF52833">
    <property type="entry name" value="Thioredoxin-like"/>
    <property type="match status" value="1"/>
</dbReference>
<keyword evidence="1" id="KW-0472">Membrane</keyword>
<accession>E1REF8</accession>
<dbReference type="PANTHER" id="PTHR31272:SF9">
    <property type="entry name" value="BLL1027 PROTEIN"/>
    <property type="match status" value="1"/>
</dbReference>